<dbReference type="AlphaFoldDB" id="A0A061SE79"/>
<name>A0A061SE79_9CHLO</name>
<gene>
    <name evidence="2" type="ORF">TSPGSL018_3260</name>
</gene>
<dbReference type="InterPro" id="IPR052840">
    <property type="entry name" value="U7_snRNA_Sm-like"/>
</dbReference>
<evidence type="ECO:0000313" key="2">
    <source>
        <dbReference type="EMBL" id="JAC83477.1"/>
    </source>
</evidence>
<dbReference type="InterPro" id="IPR001163">
    <property type="entry name" value="Sm_dom_euk/arc"/>
</dbReference>
<evidence type="ECO:0000259" key="1">
    <source>
        <dbReference type="Pfam" id="PF01423"/>
    </source>
</evidence>
<proteinExistence type="predicted"/>
<dbReference type="GO" id="GO:0071209">
    <property type="term" value="F:U7 snRNA binding"/>
    <property type="evidence" value="ECO:0007669"/>
    <property type="project" value="TreeGrafter"/>
</dbReference>
<accession>A0A061SE79</accession>
<dbReference type="GO" id="GO:0071208">
    <property type="term" value="F:histone pre-mRNA DCP binding"/>
    <property type="evidence" value="ECO:0007669"/>
    <property type="project" value="TreeGrafter"/>
</dbReference>
<dbReference type="GO" id="GO:0006398">
    <property type="term" value="P:mRNA 3'-end processing by stem-loop binding and cleavage"/>
    <property type="evidence" value="ECO:0007669"/>
    <property type="project" value="TreeGrafter"/>
</dbReference>
<dbReference type="PANTHER" id="PTHR21196">
    <property type="entry name" value="U7 SNRNA-ASSOCIATED SM-LIKE PROTEIN LSM10"/>
    <property type="match status" value="1"/>
</dbReference>
<dbReference type="PANTHER" id="PTHR21196:SF1">
    <property type="entry name" value="U7 SNRNA-ASSOCIATED SM-LIKE PROTEIN LSM10"/>
    <property type="match status" value="1"/>
</dbReference>
<protein>
    <recommendedName>
        <fullName evidence="1">Sm domain-containing protein</fullName>
    </recommendedName>
</protein>
<dbReference type="Gene3D" id="2.30.30.100">
    <property type="match status" value="1"/>
</dbReference>
<dbReference type="EMBL" id="GBEZ01001498">
    <property type="protein sequence ID" value="JAC83477.1"/>
    <property type="molecule type" value="Transcribed_RNA"/>
</dbReference>
<feature type="domain" description="Sm" evidence="1">
    <location>
        <begin position="19"/>
        <end position="58"/>
    </location>
</feature>
<dbReference type="Pfam" id="PF01423">
    <property type="entry name" value="LSM"/>
    <property type="match status" value="1"/>
</dbReference>
<dbReference type="SUPFAM" id="SSF50182">
    <property type="entry name" value="Sm-like ribonucleoproteins"/>
    <property type="match status" value="1"/>
</dbReference>
<dbReference type="GO" id="GO:0071254">
    <property type="term" value="C:cytoplasmic U snRNP body"/>
    <property type="evidence" value="ECO:0007669"/>
    <property type="project" value="TreeGrafter"/>
</dbReference>
<sequence length="63" mass="7119">MGKKKKNWNLIDTSLVSVLVAFQEVVVVVELRNETLVKGTLDEADQFMNVHMSNVTLTPFQVN</sequence>
<dbReference type="GO" id="GO:0016604">
    <property type="term" value="C:nuclear body"/>
    <property type="evidence" value="ECO:0007669"/>
    <property type="project" value="TreeGrafter"/>
</dbReference>
<dbReference type="InterPro" id="IPR010920">
    <property type="entry name" value="LSM_dom_sf"/>
</dbReference>
<organism evidence="2">
    <name type="scientific">Tetraselmis sp. GSL018</name>
    <dbReference type="NCBI Taxonomy" id="582737"/>
    <lineage>
        <taxon>Eukaryota</taxon>
        <taxon>Viridiplantae</taxon>
        <taxon>Chlorophyta</taxon>
        <taxon>core chlorophytes</taxon>
        <taxon>Chlorodendrophyceae</taxon>
        <taxon>Chlorodendrales</taxon>
        <taxon>Chlorodendraceae</taxon>
        <taxon>Tetraselmis</taxon>
    </lineage>
</organism>
<reference evidence="2" key="1">
    <citation type="submission" date="2014-05" db="EMBL/GenBank/DDBJ databases">
        <title>The transcriptome of the halophilic microalga Tetraselmis sp. GSL018 isolated from the Great Salt Lake, Utah.</title>
        <authorList>
            <person name="Jinkerson R.E."/>
            <person name="D'Adamo S."/>
            <person name="Posewitz M.C."/>
        </authorList>
    </citation>
    <scope>NUCLEOTIDE SEQUENCE</scope>
    <source>
        <strain evidence="2">GSL018</strain>
    </source>
</reference>